<gene>
    <name evidence="2" type="ORF">ABWK59_06365</name>
</gene>
<dbReference type="InterPro" id="IPR002376">
    <property type="entry name" value="Formyl_transf_N"/>
</dbReference>
<dbReference type="KEGG" id="kcm:ABWK59_06365"/>
<evidence type="ECO:0000313" key="2">
    <source>
        <dbReference type="EMBL" id="XCM78576.1"/>
    </source>
</evidence>
<sequence length="305" mass="33697">MRVAFFVGNDITSHLIVNQALRGVLEAGHTPYLYFTGQQPNPDAEPELRELFQYERTLLGGYVYPYLDSLPAPLHGTYLSPAGIAKLHRGRARVRSVDDVNDPGFIASLAAEDVRVGFSVRCYQKFRAPLISHFIPEPGARPLFANLHPGVLPQYRGVLTFARAMLHGETEAGFTLHRVDENWDAGDIMSVSTAPLDYDRSVLENMWAQRDRATGLVLSAVAEAEALGRWTDRPQNADLVGYYSHLRRADLDRLARQGIDLLRPQAVIDLLVSSFTPPGSPESFELGGILTGLTSRRPEPAHALG</sequence>
<dbReference type="Pfam" id="PF00551">
    <property type="entry name" value="Formyl_trans_N"/>
    <property type="match status" value="1"/>
</dbReference>
<dbReference type="EMBL" id="CP159872">
    <property type="protein sequence ID" value="XCM78576.1"/>
    <property type="molecule type" value="Genomic_DNA"/>
</dbReference>
<dbReference type="AlphaFoldDB" id="A0AAU8JS08"/>
<reference evidence="2" key="1">
    <citation type="submission" date="2024-06" db="EMBL/GenBank/DDBJ databases">
        <title>The genome sequences of Kitasatospora sp. strain HUAS MG31.</title>
        <authorList>
            <person name="Mo P."/>
        </authorList>
    </citation>
    <scope>NUCLEOTIDE SEQUENCE</scope>
    <source>
        <strain evidence="2">HUAS MG31</strain>
    </source>
</reference>
<name>A0AAU8JS08_9ACTN</name>
<proteinExistence type="predicted"/>
<dbReference type="InterPro" id="IPR036477">
    <property type="entry name" value="Formyl_transf_N_sf"/>
</dbReference>
<evidence type="ECO:0000259" key="1">
    <source>
        <dbReference type="Pfam" id="PF00551"/>
    </source>
</evidence>
<dbReference type="SUPFAM" id="SSF53328">
    <property type="entry name" value="Formyltransferase"/>
    <property type="match status" value="1"/>
</dbReference>
<protein>
    <submittedName>
        <fullName evidence="2">Formyltransferase family protein</fullName>
    </submittedName>
</protein>
<accession>A0AAU8JS08</accession>
<organism evidence="2">
    <name type="scientific">Kitasatospora camelliae</name>
    <dbReference type="NCBI Taxonomy" id="3156397"/>
    <lineage>
        <taxon>Bacteria</taxon>
        <taxon>Bacillati</taxon>
        <taxon>Actinomycetota</taxon>
        <taxon>Actinomycetes</taxon>
        <taxon>Kitasatosporales</taxon>
        <taxon>Streptomycetaceae</taxon>
        <taxon>Kitasatospora</taxon>
    </lineage>
</organism>
<dbReference type="RefSeq" id="WP_354638576.1">
    <property type="nucleotide sequence ID" value="NZ_CP159872.1"/>
</dbReference>
<feature type="domain" description="Formyl transferase N-terminal" evidence="1">
    <location>
        <begin position="144"/>
        <end position="201"/>
    </location>
</feature>
<dbReference type="Gene3D" id="3.40.50.12230">
    <property type="match status" value="1"/>
</dbReference>